<dbReference type="PANTHER" id="PTHR10291">
    <property type="entry name" value="DEHYDRODOLICHYL DIPHOSPHATE SYNTHASE FAMILY MEMBER"/>
    <property type="match status" value="1"/>
</dbReference>
<comment type="caution">
    <text evidence="3">The sequence shown here is derived from an EMBL/GenBank/DDBJ whole genome shotgun (WGS) entry which is preliminary data.</text>
</comment>
<evidence type="ECO:0000313" key="4">
    <source>
        <dbReference type="Proteomes" id="UP000179251"/>
    </source>
</evidence>
<feature type="binding site" evidence="2">
    <location>
        <begin position="18"/>
        <end position="21"/>
    </location>
    <ligand>
        <name>substrate</name>
    </ligand>
</feature>
<gene>
    <name evidence="3" type="ORF">A2834_01040</name>
</gene>
<dbReference type="Proteomes" id="UP000179251">
    <property type="component" value="Unassembled WGS sequence"/>
</dbReference>
<evidence type="ECO:0000256" key="1">
    <source>
        <dbReference type="ARBA" id="ARBA00022679"/>
    </source>
</evidence>
<dbReference type="GO" id="GO:0000287">
    <property type="term" value="F:magnesium ion binding"/>
    <property type="evidence" value="ECO:0007669"/>
    <property type="project" value="UniProtKB-UniRule"/>
</dbReference>
<feature type="binding site" evidence="2">
    <location>
        <position position="17"/>
    </location>
    <ligand>
        <name>Mg(2+)</name>
        <dbReference type="ChEBI" id="CHEBI:18420"/>
    </ligand>
</feature>
<organism evidence="3 4">
    <name type="scientific">Candidatus Giovannonibacteria bacterium RIFCSPHIGHO2_01_FULL_45_23</name>
    <dbReference type="NCBI Taxonomy" id="1798325"/>
    <lineage>
        <taxon>Bacteria</taxon>
        <taxon>Candidatus Giovannoniibacteriota</taxon>
    </lineage>
</organism>
<feature type="active site" evidence="2">
    <location>
        <position position="17"/>
    </location>
</feature>
<dbReference type="InterPro" id="IPR036424">
    <property type="entry name" value="UPP_synth-like_sf"/>
</dbReference>
<feature type="active site" description="Proton acceptor" evidence="2">
    <location>
        <position position="65"/>
    </location>
</feature>
<dbReference type="EMBL" id="MFHD01000021">
    <property type="protein sequence ID" value="OGF62227.1"/>
    <property type="molecule type" value="Genomic_DNA"/>
</dbReference>
<evidence type="ECO:0000256" key="2">
    <source>
        <dbReference type="HAMAP-Rule" id="MF_01139"/>
    </source>
</evidence>
<comment type="similarity">
    <text evidence="2">Belongs to the UPP synthase family.</text>
</comment>
<dbReference type="CDD" id="cd00475">
    <property type="entry name" value="Cis_IPPS"/>
    <property type="match status" value="1"/>
</dbReference>
<keyword evidence="2" id="KW-0479">Metal-binding</keyword>
<dbReference type="AlphaFoldDB" id="A0A1F5VFJ8"/>
<sequence>MDMNMQNVPLCVGIILDGNRRWAKERGLPLSEGHRRGLNNVEPIALAARDLGIKHLALYAFSTENWSRSKEEVSMLTALFETMAARKANRLIEEGAKIRFVGDLWRFSENLQKLLREVEAKSPSDPKITIWICLSYGGRADIVQAASVLAKRRESITEESLQENLWTAGMPNPDIIIRTGGEQRLSNFLLWQSAYSELFFPKTFWPEFTKEELENIVHQYQTRNRRMGV</sequence>
<comment type="cofactor">
    <cofactor evidence="2">
        <name>Mg(2+)</name>
        <dbReference type="ChEBI" id="CHEBI:18420"/>
    </cofactor>
    <text evidence="2">Binds 2 magnesium ions per subunit.</text>
</comment>
<feature type="binding site" evidence="2">
    <location>
        <position position="178"/>
    </location>
    <ligand>
        <name>substrate</name>
    </ligand>
</feature>
<feature type="binding site" evidence="2">
    <location>
        <begin position="62"/>
        <end position="64"/>
    </location>
    <ligand>
        <name>substrate</name>
    </ligand>
</feature>
<feature type="binding site" evidence="2">
    <location>
        <position position="197"/>
    </location>
    <ligand>
        <name>Mg(2+)</name>
        <dbReference type="ChEBI" id="CHEBI:18420"/>
    </ligand>
</feature>
<dbReference type="Pfam" id="PF01255">
    <property type="entry name" value="Prenyltransf"/>
    <property type="match status" value="1"/>
</dbReference>
<keyword evidence="1 2" id="KW-0808">Transferase</keyword>
<comment type="function">
    <text evidence="2">Catalyzes the condensation of isopentenyl diphosphate (IPP) with allylic pyrophosphates generating different type of terpenoids.</text>
</comment>
<evidence type="ECO:0000313" key="3">
    <source>
        <dbReference type="EMBL" id="OGF62227.1"/>
    </source>
</evidence>
<dbReference type="PANTHER" id="PTHR10291:SF0">
    <property type="entry name" value="DEHYDRODOLICHYL DIPHOSPHATE SYNTHASE 2"/>
    <property type="match status" value="1"/>
</dbReference>
<accession>A0A1F5VFJ8</accession>
<comment type="subunit">
    <text evidence="2">Homodimer.</text>
</comment>
<dbReference type="STRING" id="1798325.A2834_01040"/>
<feature type="binding site" evidence="2">
    <location>
        <position position="22"/>
    </location>
    <ligand>
        <name>substrate</name>
    </ligand>
</feature>
<proteinExistence type="inferred from homology"/>
<feature type="binding site" evidence="2">
    <location>
        <position position="66"/>
    </location>
    <ligand>
        <name>substrate</name>
    </ligand>
</feature>
<dbReference type="InterPro" id="IPR001441">
    <property type="entry name" value="UPP_synth-like"/>
</dbReference>
<dbReference type="GO" id="GO:0045547">
    <property type="term" value="F:ditrans,polycis-polyprenyl diphosphate synthase [(2E,6E)-farnesyl diphosphate specific] activity"/>
    <property type="evidence" value="ECO:0007669"/>
    <property type="project" value="TreeGrafter"/>
</dbReference>
<dbReference type="HAMAP" id="MF_01139">
    <property type="entry name" value="ISPT"/>
    <property type="match status" value="1"/>
</dbReference>
<feature type="binding site" evidence="2">
    <location>
        <position position="34"/>
    </location>
    <ligand>
        <name>substrate</name>
    </ligand>
</feature>
<dbReference type="PROSITE" id="PS01066">
    <property type="entry name" value="UPP_SYNTHASE"/>
    <property type="match status" value="1"/>
</dbReference>
<comment type="caution">
    <text evidence="2">Lacks conserved residue(s) required for the propagation of feature annotation.</text>
</comment>
<name>A0A1F5VFJ8_9BACT</name>
<keyword evidence="2" id="KW-0460">Magnesium</keyword>
<feature type="binding site" evidence="2">
    <location>
        <position position="68"/>
    </location>
    <ligand>
        <name>substrate</name>
    </ligand>
</feature>
<reference evidence="3 4" key="1">
    <citation type="journal article" date="2016" name="Nat. Commun.">
        <title>Thousands of microbial genomes shed light on interconnected biogeochemical processes in an aquifer system.</title>
        <authorList>
            <person name="Anantharaman K."/>
            <person name="Brown C.T."/>
            <person name="Hug L.A."/>
            <person name="Sharon I."/>
            <person name="Castelle C.J."/>
            <person name="Probst A.J."/>
            <person name="Thomas B.C."/>
            <person name="Singh A."/>
            <person name="Wilkins M.J."/>
            <person name="Karaoz U."/>
            <person name="Brodie E.L."/>
            <person name="Williams K.H."/>
            <person name="Hubbard S.S."/>
            <person name="Banfield J.F."/>
        </authorList>
    </citation>
    <scope>NUCLEOTIDE SEQUENCE [LARGE SCALE GENOMIC DNA]</scope>
</reference>
<dbReference type="SUPFAM" id="SSF64005">
    <property type="entry name" value="Undecaprenyl diphosphate synthase"/>
    <property type="match status" value="1"/>
</dbReference>
<dbReference type="Gene3D" id="3.40.1180.10">
    <property type="entry name" value="Decaprenyl diphosphate synthase-like"/>
    <property type="match status" value="1"/>
</dbReference>
<dbReference type="GO" id="GO:0016094">
    <property type="term" value="P:polyprenol biosynthetic process"/>
    <property type="evidence" value="ECO:0007669"/>
    <property type="project" value="TreeGrafter"/>
</dbReference>
<protein>
    <recommendedName>
        <fullName evidence="2">Isoprenyl transferase</fullName>
        <ecNumber evidence="2">2.5.1.-</ecNumber>
    </recommendedName>
</protein>
<dbReference type="InterPro" id="IPR018520">
    <property type="entry name" value="UPP_synth-like_CS"/>
</dbReference>
<dbReference type="EC" id="2.5.1.-" evidence="2"/>
<feature type="binding site" evidence="2">
    <location>
        <begin position="184"/>
        <end position="186"/>
    </location>
    <ligand>
        <name>substrate</name>
    </ligand>
</feature>
<dbReference type="NCBIfam" id="TIGR00055">
    <property type="entry name" value="uppS"/>
    <property type="match status" value="1"/>
</dbReference>